<dbReference type="InterPro" id="IPR022385">
    <property type="entry name" value="Rhs_assc_core"/>
</dbReference>
<evidence type="ECO:0000259" key="3">
    <source>
        <dbReference type="Pfam" id="PF20148"/>
    </source>
</evidence>
<evidence type="ECO:0000313" key="6">
    <source>
        <dbReference type="Proteomes" id="UP000546162"/>
    </source>
</evidence>
<proteinExistence type="predicted"/>
<dbReference type="NCBIfam" id="TIGR03696">
    <property type="entry name" value="Rhs_assc_core"/>
    <property type="match status" value="1"/>
</dbReference>
<evidence type="ECO:0000259" key="4">
    <source>
        <dbReference type="Pfam" id="PF25023"/>
    </source>
</evidence>
<dbReference type="PANTHER" id="PTHR32305:SF15">
    <property type="entry name" value="PROTEIN RHSA-RELATED"/>
    <property type="match status" value="1"/>
</dbReference>
<feature type="domain" description="Teneurin-like YD-shell" evidence="4">
    <location>
        <begin position="1018"/>
        <end position="1157"/>
    </location>
</feature>
<dbReference type="RefSeq" id="WP_185042072.1">
    <property type="nucleotide sequence ID" value="NZ_BAABFG010000005.1"/>
</dbReference>
<evidence type="ECO:0000256" key="1">
    <source>
        <dbReference type="ARBA" id="ARBA00022737"/>
    </source>
</evidence>
<dbReference type="InterPro" id="IPR056823">
    <property type="entry name" value="TEN-like_YD-shell"/>
</dbReference>
<gene>
    <name evidence="5" type="ORF">BJY16_005076</name>
</gene>
<feature type="compositionally biased region" description="Polar residues" evidence="2">
    <location>
        <begin position="774"/>
        <end position="806"/>
    </location>
</feature>
<dbReference type="InterPro" id="IPR045351">
    <property type="entry name" value="DUF6531"/>
</dbReference>
<dbReference type="SUPFAM" id="SSF69304">
    <property type="entry name" value="Tricorn protease N-terminal domain"/>
    <property type="match status" value="1"/>
</dbReference>
<name>A0A7W7M969_9ACTN</name>
<dbReference type="InterPro" id="IPR050708">
    <property type="entry name" value="T6SS_VgrG/RHS"/>
</dbReference>
<dbReference type="Pfam" id="PF25023">
    <property type="entry name" value="TEN_YD-shell"/>
    <property type="match status" value="2"/>
</dbReference>
<feature type="domain" description="DUF6531" evidence="3">
    <location>
        <begin position="194"/>
        <end position="264"/>
    </location>
</feature>
<accession>A0A7W7M969</accession>
<dbReference type="InterPro" id="IPR006530">
    <property type="entry name" value="YD"/>
</dbReference>
<protein>
    <submittedName>
        <fullName evidence="5">RHS repeat-associated protein</fullName>
    </submittedName>
</protein>
<dbReference type="Pfam" id="PF20148">
    <property type="entry name" value="DUF6531"/>
    <property type="match status" value="1"/>
</dbReference>
<feature type="compositionally biased region" description="Polar residues" evidence="2">
    <location>
        <begin position="1087"/>
        <end position="1104"/>
    </location>
</feature>
<feature type="region of interest" description="Disordered" evidence="2">
    <location>
        <begin position="774"/>
        <end position="822"/>
    </location>
</feature>
<feature type="compositionally biased region" description="Polar residues" evidence="2">
    <location>
        <begin position="478"/>
        <end position="487"/>
    </location>
</feature>
<dbReference type="PANTHER" id="PTHR32305">
    <property type="match status" value="1"/>
</dbReference>
<dbReference type="NCBIfam" id="TIGR01643">
    <property type="entry name" value="YD_repeat_2x"/>
    <property type="match status" value="12"/>
</dbReference>
<feature type="region of interest" description="Disordered" evidence="2">
    <location>
        <begin position="1087"/>
        <end position="1108"/>
    </location>
</feature>
<dbReference type="EMBL" id="JACHNB010000001">
    <property type="protein sequence ID" value="MBB4741617.1"/>
    <property type="molecule type" value="Genomic_DNA"/>
</dbReference>
<reference evidence="5 6" key="1">
    <citation type="submission" date="2020-08" db="EMBL/GenBank/DDBJ databases">
        <title>Sequencing the genomes of 1000 actinobacteria strains.</title>
        <authorList>
            <person name="Klenk H.-P."/>
        </authorList>
    </citation>
    <scope>NUCLEOTIDE SEQUENCE [LARGE SCALE GENOMIC DNA]</scope>
    <source>
        <strain evidence="5 6">DSM 45809</strain>
    </source>
</reference>
<feature type="domain" description="Teneurin-like YD-shell" evidence="4">
    <location>
        <begin position="513"/>
        <end position="691"/>
    </location>
</feature>
<dbReference type="Proteomes" id="UP000546162">
    <property type="component" value="Unassembled WGS sequence"/>
</dbReference>
<dbReference type="Gene3D" id="2.180.10.10">
    <property type="entry name" value="RHS repeat-associated core"/>
    <property type="match status" value="4"/>
</dbReference>
<organism evidence="5 6">
    <name type="scientific">Actinoplanes octamycinicus</name>
    <dbReference type="NCBI Taxonomy" id="135948"/>
    <lineage>
        <taxon>Bacteria</taxon>
        <taxon>Bacillati</taxon>
        <taxon>Actinomycetota</taxon>
        <taxon>Actinomycetes</taxon>
        <taxon>Micromonosporales</taxon>
        <taxon>Micromonosporaceae</taxon>
        <taxon>Actinoplanes</taxon>
    </lineage>
</organism>
<keyword evidence="1" id="KW-0677">Repeat</keyword>
<keyword evidence="6" id="KW-1185">Reference proteome</keyword>
<comment type="caution">
    <text evidence="5">The sequence shown here is derived from an EMBL/GenBank/DDBJ whole genome shotgun (WGS) entry which is preliminary data.</text>
</comment>
<evidence type="ECO:0000313" key="5">
    <source>
        <dbReference type="EMBL" id="MBB4741617.1"/>
    </source>
</evidence>
<dbReference type="Pfam" id="PF05593">
    <property type="entry name" value="RHS_repeat"/>
    <property type="match status" value="6"/>
</dbReference>
<evidence type="ECO:0000256" key="2">
    <source>
        <dbReference type="SAM" id="MobiDB-lite"/>
    </source>
</evidence>
<feature type="region of interest" description="Disordered" evidence="2">
    <location>
        <begin position="478"/>
        <end position="503"/>
    </location>
</feature>
<dbReference type="InterPro" id="IPR031325">
    <property type="entry name" value="RHS_repeat"/>
</dbReference>
<sequence>MEPPHVRPGGPAIPLTDAAWRAVARPDAKAKFGQSAKTATAKVSGASAAVVGADSLVLRRGFTMGDTSLIVYFDVQDASLTSWQASVFDAETGTEQKSTTLTPSDLAVCGSPRRYCRAFGSADGWTLDADKKYFVSITATYPDGTSVTSPPSNQSQPRRVELPPAIPAAQASACACEDVLGRSSAGQQVRGFGVNTGTGAYSRTEADLSLESYAVPFSGGRWYNSANQTAGHLGLGWSWQYDVSVASTDDGAVVRAEDGAQAVYTRQDDGTYRRPAGVRSKLARSGSGWKLTTPEHNTLTFDSAGKPLSILDARGHGLKLAYSGGFLSTITDAAGRVIKVTYRTDIGLIRRVDLPDGRFVQFDYDGRRMITAQAPNGRTTQYRYDATGRLWQVVDPRGQVQATTTYDPATGRVTKQTDVFGKATTFGWDAAKGEATTTDADGIVYHDGYKNNHLVYTQNGNGDVHHVRYDANGGTNLTVDGNGNQDESAYDADGNATGRTAPEPFSFTEKATYQDNEPTSFTDGNGKTWKAEYNEFHEITKKTDAKKNSWTYKYDNRGLKISETDPRDKTTTWEYDNDGNQIAKITPSGRRYEFGYDKSSRKISTTDPRGTVNGGADKAKYTTTYTFDESDRQTSVTMPGKKTAYKRYDELGRLSDDIDPFGEKLHYTYDVANRLVERSDKLGNITKFGYTDAGRRASQTDALGGLTTLSYNKKGLLETSVSPRGNQAGATKADFTTTYFYDQNDNLLRSRHPAPGGGTVTQDLRYDELDRNTTAIEPDGSQTSGTFDNGDNLTTVEDPNKGSTSFEYDDNGEPTSQSGPNGNVVKVEYDDSGNVVKQVNATGGVTTMTYDDDDRLITAVEPRGHVDGADAGDFTTKFGYDVAGNRTTVTDPLGNVTKDVFDANNRIVSHVDANQHVTSYTFDDLDRVVSVTAPDSINNRSTIYKYDANDNVLSRTDPHGNAQSATYDRLDRVTSTFDSLGRLREYGYDAESNLTAIVTARTEPNPLNPSADPERAKRTITQEFDQLGRMVKRQLGTTGPVYTFGYDSKGRVISTTDPAGASTRKYDDNDQLREVKRGNLTYSYSYDSNGNLTSRGNPDGTTMSAEYDGDDRMTSLTQAGRTWTFGYDATGHRTSTELPGDAVEKRTFDNAGRLTGIDTRDGDKALGKFQLTLDPVGNPTRISTTRGDVTEDVAYTFDAADRLTAACYGTTDCARAGTGKISYAYDLVGNRTSQVRTGSAGSDSAVYKYDTTDQLTTRTVTGAGAGVTEYQYDNEGNQTRAGADTFTYNLDHTQASATVNGKTATFGYDTDGNRITTTIGTGATALTRTSDWDINDPQITSEREATGDGAAAVVRSFVTGPDGENLALLDGDRNVTSLYVHDWLNGTSALVAPGGAVQALYDYDPYGQPRVSPTRGGLTTAPDPGATANPLRFAGGYADTAALGDAYHLQARNYDPSTGRFNSKDPAPRADGQAAISSYLYADGAPTVMTDPNGLWSIGGALKSIGDGVSTAYKATAEFVDKHQADIVGVAAGIAAGAACTVATGGAGVVGCAAVGGAAASAATYAWKTKVQKQGEFSWAGLAKQTATGAVTGALLGAAGKYVNKIPAVNRLTSKAGGLLKSGIGKLTSPVKAAAGKLLGAGQSLLASAGKALLPRVNAMSTGYARAALSNLRAGLVRYSNASQVAKNKAVGDAASDNIAARYPGSLREVALRAPSGIRRIDVLTARGLAIESKVGRISLTPEIKQEIARDVELLNMTGSRVNDVLWEFRASPFTGAKGPTGPLRDALNNAKIPFVIR</sequence>
<feature type="region of interest" description="Disordered" evidence="2">
    <location>
        <begin position="1128"/>
        <end position="1147"/>
    </location>
</feature>